<protein>
    <submittedName>
        <fullName evidence="7">DMT family transporter</fullName>
    </submittedName>
</protein>
<dbReference type="InterPro" id="IPR037185">
    <property type="entry name" value="EmrE-like"/>
</dbReference>
<feature type="domain" description="EamA" evidence="6">
    <location>
        <begin position="8"/>
        <end position="136"/>
    </location>
</feature>
<name>A0A5B8XVE6_9DELT</name>
<dbReference type="PANTHER" id="PTHR22911:SF6">
    <property type="entry name" value="SOLUTE CARRIER FAMILY 35 MEMBER G1"/>
    <property type="match status" value="1"/>
</dbReference>
<evidence type="ECO:0000256" key="3">
    <source>
        <dbReference type="ARBA" id="ARBA00022989"/>
    </source>
</evidence>
<keyword evidence="4 5" id="KW-0472">Membrane</keyword>
<organism evidence="7 8">
    <name type="scientific">Microvenator marinus</name>
    <dbReference type="NCBI Taxonomy" id="2600177"/>
    <lineage>
        <taxon>Bacteria</taxon>
        <taxon>Deltaproteobacteria</taxon>
        <taxon>Bradymonadales</taxon>
        <taxon>Microvenatoraceae</taxon>
        <taxon>Microvenator</taxon>
    </lineage>
</organism>
<evidence type="ECO:0000313" key="7">
    <source>
        <dbReference type="EMBL" id="QED29384.1"/>
    </source>
</evidence>
<feature type="transmembrane region" description="Helical" evidence="5">
    <location>
        <begin position="97"/>
        <end position="114"/>
    </location>
</feature>
<keyword evidence="3 5" id="KW-1133">Transmembrane helix</keyword>
<accession>A0A5B8XVE6</accession>
<comment type="subcellular location">
    <subcellularLocation>
        <location evidence="1">Membrane</location>
        <topology evidence="1">Multi-pass membrane protein</topology>
    </subcellularLocation>
</comment>
<feature type="transmembrane region" description="Helical" evidence="5">
    <location>
        <begin position="7"/>
        <end position="28"/>
    </location>
</feature>
<feature type="transmembrane region" description="Helical" evidence="5">
    <location>
        <begin position="150"/>
        <end position="169"/>
    </location>
</feature>
<evidence type="ECO:0000256" key="5">
    <source>
        <dbReference type="SAM" id="Phobius"/>
    </source>
</evidence>
<feature type="transmembrane region" description="Helical" evidence="5">
    <location>
        <begin position="73"/>
        <end position="91"/>
    </location>
</feature>
<dbReference type="KEGG" id="bbae:FRD01_19530"/>
<evidence type="ECO:0000256" key="4">
    <source>
        <dbReference type="ARBA" id="ARBA00023136"/>
    </source>
</evidence>
<dbReference type="Proteomes" id="UP000321595">
    <property type="component" value="Chromosome"/>
</dbReference>
<feature type="transmembrane region" description="Helical" evidence="5">
    <location>
        <begin position="263"/>
        <end position="280"/>
    </location>
</feature>
<gene>
    <name evidence="7" type="ORF">FRD01_19530</name>
</gene>
<keyword evidence="2 5" id="KW-0812">Transmembrane</keyword>
<feature type="domain" description="EamA" evidence="6">
    <location>
        <begin position="150"/>
        <end position="274"/>
    </location>
</feature>
<evidence type="ECO:0000313" key="8">
    <source>
        <dbReference type="Proteomes" id="UP000321595"/>
    </source>
</evidence>
<dbReference type="Pfam" id="PF00892">
    <property type="entry name" value="EamA"/>
    <property type="match status" value="2"/>
</dbReference>
<evidence type="ECO:0000256" key="1">
    <source>
        <dbReference type="ARBA" id="ARBA00004141"/>
    </source>
</evidence>
<dbReference type="InterPro" id="IPR000620">
    <property type="entry name" value="EamA_dom"/>
</dbReference>
<proteinExistence type="predicted"/>
<dbReference type="SUPFAM" id="SSF103481">
    <property type="entry name" value="Multidrug resistance efflux transporter EmrE"/>
    <property type="match status" value="2"/>
</dbReference>
<feature type="transmembrane region" description="Helical" evidence="5">
    <location>
        <begin position="34"/>
        <end position="53"/>
    </location>
</feature>
<dbReference type="RefSeq" id="WP_146962617.1">
    <property type="nucleotide sequence ID" value="NZ_CP042467.1"/>
</dbReference>
<feature type="transmembrane region" description="Helical" evidence="5">
    <location>
        <begin position="181"/>
        <end position="199"/>
    </location>
</feature>
<keyword evidence="8" id="KW-1185">Reference proteome</keyword>
<evidence type="ECO:0000256" key="2">
    <source>
        <dbReference type="ARBA" id="ARBA00022692"/>
    </source>
</evidence>
<evidence type="ECO:0000259" key="6">
    <source>
        <dbReference type="Pfam" id="PF00892"/>
    </source>
</evidence>
<dbReference type="GO" id="GO:0016020">
    <property type="term" value="C:membrane"/>
    <property type="evidence" value="ECO:0007669"/>
    <property type="project" value="UniProtKB-SubCell"/>
</dbReference>
<sequence length="282" mass="29885">MKSYPLGLRYMVESALFFSVMSVLVKIAGQSVPVSHIVLARTSVAFAMSLAILRSQGISPWGVRKDLLALRGFLGVGGLVCFYSALTILPLADATTIHYTNPILVALLAGFFLGEKITRGIVVASALCVVGVVLVARPGFLFGGAAYDPIGIWAAVGGALFSAAAYTTVRKLGQTEHPVVTVFWFPMVALPLVLPWAIWTGTVPTLTEFAILLGVGISTQLAQVRMTQGLQLESAARATSITYLQVVFAFVWGVLLFGEIPTWTAVVGAVLIVALSKRALSS</sequence>
<reference evidence="7 8" key="1">
    <citation type="submission" date="2019-08" db="EMBL/GenBank/DDBJ databases">
        <authorList>
            <person name="Liang Q."/>
        </authorList>
    </citation>
    <scope>NUCLEOTIDE SEQUENCE [LARGE SCALE GENOMIC DNA]</scope>
    <source>
        <strain evidence="7 8">V1718</strain>
    </source>
</reference>
<dbReference type="PANTHER" id="PTHR22911">
    <property type="entry name" value="ACYL-MALONYL CONDENSING ENZYME-RELATED"/>
    <property type="match status" value="1"/>
</dbReference>
<dbReference type="OrthoDB" id="9807937at2"/>
<dbReference type="EMBL" id="CP042467">
    <property type="protein sequence ID" value="QED29384.1"/>
    <property type="molecule type" value="Genomic_DNA"/>
</dbReference>
<dbReference type="AlphaFoldDB" id="A0A5B8XVE6"/>
<feature type="transmembrane region" description="Helical" evidence="5">
    <location>
        <begin position="121"/>
        <end position="144"/>
    </location>
</feature>